<keyword evidence="5" id="KW-1185">Reference proteome</keyword>
<organism evidence="4 5">
    <name type="scientific">Massarina eburnea CBS 473.64</name>
    <dbReference type="NCBI Taxonomy" id="1395130"/>
    <lineage>
        <taxon>Eukaryota</taxon>
        <taxon>Fungi</taxon>
        <taxon>Dikarya</taxon>
        <taxon>Ascomycota</taxon>
        <taxon>Pezizomycotina</taxon>
        <taxon>Dothideomycetes</taxon>
        <taxon>Pleosporomycetidae</taxon>
        <taxon>Pleosporales</taxon>
        <taxon>Massarineae</taxon>
        <taxon>Massarinaceae</taxon>
        <taxon>Massarina</taxon>
    </lineage>
</organism>
<feature type="signal peptide" evidence="3">
    <location>
        <begin position="1"/>
        <end position="17"/>
    </location>
</feature>
<feature type="compositionally biased region" description="Pro residues" evidence="1">
    <location>
        <begin position="264"/>
        <end position="281"/>
    </location>
</feature>
<keyword evidence="3" id="KW-0732">Signal</keyword>
<dbReference type="AlphaFoldDB" id="A0A6A6S209"/>
<gene>
    <name evidence="4" type="ORF">P280DRAFT_549527</name>
</gene>
<feature type="compositionally biased region" description="Low complexity" evidence="1">
    <location>
        <begin position="205"/>
        <end position="222"/>
    </location>
</feature>
<proteinExistence type="predicted"/>
<reference evidence="4" key="1">
    <citation type="journal article" date="2020" name="Stud. Mycol.">
        <title>101 Dothideomycetes genomes: a test case for predicting lifestyles and emergence of pathogens.</title>
        <authorList>
            <person name="Haridas S."/>
            <person name="Albert R."/>
            <person name="Binder M."/>
            <person name="Bloem J."/>
            <person name="Labutti K."/>
            <person name="Salamov A."/>
            <person name="Andreopoulos B."/>
            <person name="Baker S."/>
            <person name="Barry K."/>
            <person name="Bills G."/>
            <person name="Bluhm B."/>
            <person name="Cannon C."/>
            <person name="Castanera R."/>
            <person name="Culley D."/>
            <person name="Daum C."/>
            <person name="Ezra D."/>
            <person name="Gonzalez J."/>
            <person name="Henrissat B."/>
            <person name="Kuo A."/>
            <person name="Liang C."/>
            <person name="Lipzen A."/>
            <person name="Lutzoni F."/>
            <person name="Magnuson J."/>
            <person name="Mondo S."/>
            <person name="Nolan M."/>
            <person name="Ohm R."/>
            <person name="Pangilinan J."/>
            <person name="Park H.-J."/>
            <person name="Ramirez L."/>
            <person name="Alfaro M."/>
            <person name="Sun H."/>
            <person name="Tritt A."/>
            <person name="Yoshinaga Y."/>
            <person name="Zwiers L.-H."/>
            <person name="Turgeon B."/>
            <person name="Goodwin S."/>
            <person name="Spatafora J."/>
            <person name="Crous P."/>
            <person name="Grigoriev I."/>
        </authorList>
    </citation>
    <scope>NUCLEOTIDE SEQUENCE</scope>
    <source>
        <strain evidence="4">CBS 473.64</strain>
    </source>
</reference>
<feature type="compositionally biased region" description="Polar residues" evidence="1">
    <location>
        <begin position="369"/>
        <end position="378"/>
    </location>
</feature>
<evidence type="ECO:0000256" key="2">
    <source>
        <dbReference type="SAM" id="Phobius"/>
    </source>
</evidence>
<feature type="compositionally biased region" description="Low complexity" evidence="1">
    <location>
        <begin position="111"/>
        <end position="137"/>
    </location>
</feature>
<feature type="compositionally biased region" description="Basic and acidic residues" evidence="1">
    <location>
        <begin position="381"/>
        <end position="390"/>
    </location>
</feature>
<feature type="chain" id="PRO_5025423600" description="Mid2 domain-containing protein" evidence="3">
    <location>
        <begin position="18"/>
        <end position="390"/>
    </location>
</feature>
<feature type="region of interest" description="Disordered" evidence="1">
    <location>
        <begin position="203"/>
        <end position="390"/>
    </location>
</feature>
<protein>
    <recommendedName>
        <fullName evidence="6">Mid2 domain-containing protein</fullName>
    </recommendedName>
</protein>
<accession>A0A6A6S209</accession>
<evidence type="ECO:0000256" key="1">
    <source>
        <dbReference type="SAM" id="MobiDB-lite"/>
    </source>
</evidence>
<sequence>MKIIYSLVISLIAPTLAQEYVPPQNNTPAISFSARNPLDRRAIDYCGSSSYYCVGSDCCGITTYNCLPSGAECCASLSTWGYGLYCLSGTSCVVVSGYIQCQKTSGGGYISAGSSARPTATGTSTGTRRATATPTSTDENDPEQTDGGGSGSGSSSSNTSTKKKSKGKAWIAGAVVGPLIGIALVGAVVFFLCVVKKKQKKKAEANNAASIVSNNNPYNNNNNGGGGISSVPPNPPMSPAPNMGGSMPEKTPTYYQQYEVPTPIASPPPQWSPAAPTPTPGPQWNTPAPAPQNGQWTPASPVPTAISPAQTAASPAPIPPPQTANELYGDNAIGPVSPTSTGNGGGYAQPMQTLPHQPQPVRGNAMELPTNSGIQSQPRHGAHELGEFRG</sequence>
<dbReference type="EMBL" id="MU006784">
    <property type="protein sequence ID" value="KAF2640713.1"/>
    <property type="molecule type" value="Genomic_DNA"/>
</dbReference>
<name>A0A6A6S209_9PLEO</name>
<dbReference type="Proteomes" id="UP000799753">
    <property type="component" value="Unassembled WGS sequence"/>
</dbReference>
<evidence type="ECO:0000313" key="4">
    <source>
        <dbReference type="EMBL" id="KAF2640713.1"/>
    </source>
</evidence>
<feature type="compositionally biased region" description="Polar residues" evidence="1">
    <location>
        <begin position="282"/>
        <end position="298"/>
    </location>
</feature>
<evidence type="ECO:0000256" key="3">
    <source>
        <dbReference type="SAM" id="SignalP"/>
    </source>
</evidence>
<feature type="transmembrane region" description="Helical" evidence="2">
    <location>
        <begin position="169"/>
        <end position="195"/>
    </location>
</feature>
<evidence type="ECO:0008006" key="6">
    <source>
        <dbReference type="Google" id="ProtNLM"/>
    </source>
</evidence>
<keyword evidence="2" id="KW-0472">Membrane</keyword>
<keyword evidence="2" id="KW-0812">Transmembrane</keyword>
<dbReference type="OrthoDB" id="3798796at2759"/>
<keyword evidence="2" id="KW-1133">Transmembrane helix</keyword>
<feature type="region of interest" description="Disordered" evidence="1">
    <location>
        <begin position="109"/>
        <end position="163"/>
    </location>
</feature>
<evidence type="ECO:0000313" key="5">
    <source>
        <dbReference type="Proteomes" id="UP000799753"/>
    </source>
</evidence>